<evidence type="ECO:0000256" key="7">
    <source>
        <dbReference type="ARBA" id="ARBA00023277"/>
    </source>
</evidence>
<dbReference type="GO" id="GO:0004134">
    <property type="term" value="F:4-alpha-glucanotransferase activity"/>
    <property type="evidence" value="ECO:0007669"/>
    <property type="project" value="UniProtKB-EC"/>
</dbReference>
<comment type="caution">
    <text evidence="11">The sequence shown here is derived from an EMBL/GenBank/DDBJ whole genome shotgun (WGS) entry which is preliminary data.</text>
</comment>
<keyword evidence="7 10" id="KW-0119">Carbohydrate metabolism</keyword>
<keyword evidence="12" id="KW-1185">Reference proteome</keyword>
<proteinExistence type="inferred from homology"/>
<evidence type="ECO:0000256" key="1">
    <source>
        <dbReference type="ARBA" id="ARBA00000439"/>
    </source>
</evidence>
<evidence type="ECO:0000313" key="12">
    <source>
        <dbReference type="Proteomes" id="UP001385809"/>
    </source>
</evidence>
<dbReference type="Proteomes" id="UP001385809">
    <property type="component" value="Unassembled WGS sequence"/>
</dbReference>
<dbReference type="InterPro" id="IPR017853">
    <property type="entry name" value="GH"/>
</dbReference>
<evidence type="ECO:0000313" key="11">
    <source>
        <dbReference type="EMBL" id="MEJ2870736.1"/>
    </source>
</evidence>
<keyword evidence="6 10" id="KW-0808">Transferase</keyword>
<evidence type="ECO:0000256" key="8">
    <source>
        <dbReference type="ARBA" id="ARBA00031423"/>
    </source>
</evidence>
<evidence type="ECO:0000256" key="9">
    <source>
        <dbReference type="ARBA" id="ARBA00031501"/>
    </source>
</evidence>
<evidence type="ECO:0000256" key="6">
    <source>
        <dbReference type="ARBA" id="ARBA00022679"/>
    </source>
</evidence>
<organism evidence="11 12">
    <name type="scientific">Actinomycetospora aurantiaca</name>
    <dbReference type="NCBI Taxonomy" id="3129233"/>
    <lineage>
        <taxon>Bacteria</taxon>
        <taxon>Bacillati</taxon>
        <taxon>Actinomycetota</taxon>
        <taxon>Actinomycetes</taxon>
        <taxon>Pseudonocardiales</taxon>
        <taxon>Pseudonocardiaceae</taxon>
        <taxon>Actinomycetospora</taxon>
    </lineage>
</organism>
<evidence type="ECO:0000256" key="3">
    <source>
        <dbReference type="ARBA" id="ARBA00012560"/>
    </source>
</evidence>
<comment type="catalytic activity">
    <reaction evidence="1 10">
        <text>Transfers a segment of a (1-&gt;4)-alpha-D-glucan to a new position in an acceptor, which may be glucose or a (1-&gt;4)-alpha-D-glucan.</text>
        <dbReference type="EC" id="2.4.1.25"/>
    </reaction>
</comment>
<dbReference type="PANTHER" id="PTHR32438">
    <property type="entry name" value="4-ALPHA-GLUCANOTRANSFERASE DPE1, CHLOROPLASTIC/AMYLOPLASTIC"/>
    <property type="match status" value="1"/>
</dbReference>
<reference evidence="11 12" key="1">
    <citation type="submission" date="2024-03" db="EMBL/GenBank/DDBJ databases">
        <title>Actinomycetospora sp. OC33-EN08, a novel actinomycete isolated from wild orchid (Aerides multiflora).</title>
        <authorList>
            <person name="Suriyachadkun C."/>
        </authorList>
    </citation>
    <scope>NUCLEOTIDE SEQUENCE [LARGE SCALE GENOMIC DNA]</scope>
    <source>
        <strain evidence="11 12">OC33-EN08</strain>
    </source>
</reference>
<evidence type="ECO:0000256" key="2">
    <source>
        <dbReference type="ARBA" id="ARBA00005684"/>
    </source>
</evidence>
<dbReference type="Pfam" id="PF02446">
    <property type="entry name" value="Glyco_hydro_77"/>
    <property type="match status" value="1"/>
</dbReference>
<gene>
    <name evidence="11" type="primary">malQ</name>
    <name evidence="11" type="ORF">WCD74_23435</name>
</gene>
<dbReference type="PANTHER" id="PTHR32438:SF5">
    <property type="entry name" value="4-ALPHA-GLUCANOTRANSFERASE DPE1, CHLOROPLASTIC_AMYLOPLASTIC"/>
    <property type="match status" value="1"/>
</dbReference>
<keyword evidence="5 10" id="KW-0328">Glycosyltransferase</keyword>
<dbReference type="NCBIfam" id="TIGR00217">
    <property type="entry name" value="malQ"/>
    <property type="match status" value="1"/>
</dbReference>
<name>A0ABU8MTU5_9PSEU</name>
<sequence length="682" mass="73086">MPGENAVSDDLAALAAAHGVATSYRDAGDRTVDVDASVVVDVLAALDVDASTPESVRAALDDRRRGGLPPTLVVGNEPVELPGPGELTLEDGTTSRVTTLQDLPVGYHRVRCGDDEATVLVPPSRLAEVPRTWGWMVQLYSLHSPGSWGVGDLVDLRDLLTAASGQGAGAVLCNPLHALRLEPTVEASPYSPSSRRFLHPISLRVTATPAYRAAPAHVRHAVDRLVPTDPLADQQPTDLIDYDAVWNAKRAALAMLRPFAGSVGALPGIERPAPPVPGAYADDHPDDPDDALAAEHRATVAALPEALRDVATWYALAERHGPEWRTWPEEVRSPDAPGIPAVRDELADRISFHGWCQYLLDLQLADAHAATFGMPVGLIADLAVGCAPDGADAWALQSVLAPGVHVGAPPDDFNQRGQDWSLPPWRPDRLAEAGYAPLRDMLAAVLRHADGVRIDHVAGLWRLWWIPPGRPATEGTYVSYDAEAMLAVLSIEASRAGAVVVGEDLGTVEPEVTEGLAQRGMLGCAVLWFQRDDDGDLLPPSQWDAMTLGTISTHDLPTAVGFLRDEHVRVRDEAGLLTDVDAAREQAERERQELIGLLVSQGVLGDDRSEGSIVAAMHRLLAGSGSRIVLASFTDVLDEVRQPNLPGTTDAYPNWRIPLPLALDDLLRDPRVQATVAALRGR</sequence>
<dbReference type="EMBL" id="JBBEGN010000015">
    <property type="protein sequence ID" value="MEJ2870736.1"/>
    <property type="molecule type" value="Genomic_DNA"/>
</dbReference>
<dbReference type="SUPFAM" id="SSF51445">
    <property type="entry name" value="(Trans)glycosidases"/>
    <property type="match status" value="1"/>
</dbReference>
<dbReference type="InterPro" id="IPR003385">
    <property type="entry name" value="Glyco_hydro_77"/>
</dbReference>
<comment type="similarity">
    <text evidence="2 10">Belongs to the disproportionating enzyme family.</text>
</comment>
<dbReference type="RefSeq" id="WP_337697307.1">
    <property type="nucleotide sequence ID" value="NZ_JBBEGN010000015.1"/>
</dbReference>
<evidence type="ECO:0000256" key="4">
    <source>
        <dbReference type="ARBA" id="ARBA00020295"/>
    </source>
</evidence>
<evidence type="ECO:0000256" key="5">
    <source>
        <dbReference type="ARBA" id="ARBA00022676"/>
    </source>
</evidence>
<evidence type="ECO:0000256" key="10">
    <source>
        <dbReference type="RuleBase" id="RU361207"/>
    </source>
</evidence>
<dbReference type="Gene3D" id="3.20.20.80">
    <property type="entry name" value="Glycosidases"/>
    <property type="match status" value="1"/>
</dbReference>
<protein>
    <recommendedName>
        <fullName evidence="4 10">4-alpha-glucanotransferase</fullName>
        <ecNumber evidence="3 10">2.4.1.25</ecNumber>
    </recommendedName>
    <alternativeName>
        <fullName evidence="8 10">Amylomaltase</fullName>
    </alternativeName>
    <alternativeName>
        <fullName evidence="9 10">Disproportionating enzyme</fullName>
    </alternativeName>
</protein>
<accession>A0ABU8MTU5</accession>
<dbReference type="EC" id="2.4.1.25" evidence="3 10"/>